<dbReference type="Gene3D" id="1.20.1640.10">
    <property type="entry name" value="Multidrug efflux transporter AcrB transmembrane domain"/>
    <property type="match status" value="2"/>
</dbReference>
<proteinExistence type="predicted"/>
<evidence type="ECO:0000313" key="3">
    <source>
        <dbReference type="Proteomes" id="UP000749010"/>
    </source>
</evidence>
<comment type="caution">
    <text evidence="2">The sequence shown here is derived from an EMBL/GenBank/DDBJ whole genome shotgun (WGS) entry which is preliminary data.</text>
</comment>
<dbReference type="PRINTS" id="PR00702">
    <property type="entry name" value="ACRIFLAVINRP"/>
</dbReference>
<evidence type="ECO:0000256" key="1">
    <source>
        <dbReference type="SAM" id="Phobius"/>
    </source>
</evidence>
<sequence>MNISRPFVFRPVMTGLVMLSILVFGLIAYRLLPVSDLPNVDFPTITVSANLPGANAETIAAAVATPLEKQFSTIPALESMTSSSAVGTTSITLQFSLNRNIDAAAQDVQSAISTALRQLPPEMTSPPSFRKVNPADAAVFYLVARSETMPLSAVDEYAQTRIAQRLSTIAGVAQVQVFGSQKYAVRVQLDPNLLAARGIGIDEVQQTIASHNVNKPTGTLYGSQRAFSVEATGQLNDAAAYRPLVVAYRNGAAVRLGALGRVVDGVQNDKYAAWYNDERTVILAIQRQPGTNTVELVDAIRKLLPTFREQAPTGIKIDVMYDRSQSIRASVADVKFTLLLALALVVMVIFIFLRNVSATLIPSLALPMSIIGTFSVMYLLGFSLDNISLMALTLCVGLVVDDAIVVLENITRHMEMGESPLEATLNGTEEIGFTVLSMTLSLVAVFIPVLFMGGILGRLLYEFAVTIMVAVLVSGFVSLTLTPLLAAHLLKPTDHARHGRLYQASERIFDAWRRAYERSLLRVLARPRTTMATFLLVVVATAAMFIHTPKGFLPSDDIGQIFAFTEAAQDVSFEAMMDKQRQVARLVQANPNVATVMSFIGTSGFSQTLNLGRMLIVLKPYGERASPEKIIQELRPELTEVPGIKVFLQSVPTIRIGGRLTKSLYQYTLQDADLDELHHWAPILEEKLRGLPGLQDVSSDLQIRTPKVAVEIDRDKAAALGVTPAQIEDALYSAYGQRQVSTIYTPTNEYWVILEVEPKFQTDPAALALLHVRSSKGALVPLNAVTRLSTGVAPLTINHQGQVPAVTLSFNLAPGVSLSTAIAEVHAMQEKLGIPETLLGSFQGAAQAFQSSLAGMGILLLMAVFVIYIVLGILYESTIHPLTILSGLPTAGLGALVTLAIFGRELDMYGYVGIIMLVGIVKKNAIMMVDFAVEARRTHGKAPGEAIYEACLVRFRPIMMTTMAALLGTLPIALAFGASGASRQSLGLAVVGGLLFSQFLTLYFTPVIYLYLDRFSEWLKHLGKTDPASPPALLPQEEKGGL</sequence>
<dbReference type="Gene3D" id="3.30.70.1430">
    <property type="entry name" value="Multidrug efflux transporter AcrB pore domain"/>
    <property type="match status" value="2"/>
</dbReference>
<feature type="transmembrane region" description="Helical" evidence="1">
    <location>
        <begin position="360"/>
        <end position="381"/>
    </location>
</feature>
<dbReference type="SUPFAM" id="SSF82714">
    <property type="entry name" value="Multidrug efflux transporter AcrB TolC docking domain, DN and DC subdomains"/>
    <property type="match status" value="2"/>
</dbReference>
<accession>A0ABX1U0H8</accession>
<keyword evidence="3" id="KW-1185">Reference proteome</keyword>
<dbReference type="PANTHER" id="PTHR32063">
    <property type="match status" value="1"/>
</dbReference>
<feature type="transmembrane region" description="Helical" evidence="1">
    <location>
        <begin position="336"/>
        <end position="353"/>
    </location>
</feature>
<keyword evidence="1" id="KW-1133">Transmembrane helix</keyword>
<dbReference type="Gene3D" id="3.30.70.1320">
    <property type="entry name" value="Multidrug efflux transporter AcrB pore domain like"/>
    <property type="match status" value="1"/>
</dbReference>
<feature type="transmembrane region" description="Helical" evidence="1">
    <location>
        <begin position="908"/>
        <end position="933"/>
    </location>
</feature>
<feature type="transmembrane region" description="Helical" evidence="1">
    <location>
        <begin position="853"/>
        <end position="875"/>
    </location>
</feature>
<keyword evidence="1" id="KW-0472">Membrane</keyword>
<dbReference type="SUPFAM" id="SSF82693">
    <property type="entry name" value="Multidrug efflux transporter AcrB pore domain, PN1, PN2, PC1 and PC2 subdomains"/>
    <property type="match status" value="3"/>
</dbReference>
<keyword evidence="1" id="KW-0812">Transmembrane</keyword>
<dbReference type="EMBL" id="SPMY01000079">
    <property type="protein sequence ID" value="NMQ29955.1"/>
    <property type="molecule type" value="Genomic_DNA"/>
</dbReference>
<feature type="transmembrane region" description="Helical" evidence="1">
    <location>
        <begin position="12"/>
        <end position="32"/>
    </location>
</feature>
<dbReference type="InterPro" id="IPR001036">
    <property type="entry name" value="Acrflvin-R"/>
</dbReference>
<dbReference type="PANTHER" id="PTHR32063:SF21">
    <property type="entry name" value="MULTIDRUG RESISTANCE PROTEIN MDTB"/>
    <property type="match status" value="1"/>
</dbReference>
<dbReference type="Proteomes" id="UP000749010">
    <property type="component" value="Unassembled WGS sequence"/>
</dbReference>
<gene>
    <name evidence="2" type="ORF">E4Q23_20655</name>
</gene>
<feature type="transmembrane region" description="Helical" evidence="1">
    <location>
        <begin position="882"/>
        <end position="902"/>
    </location>
</feature>
<dbReference type="InterPro" id="IPR027463">
    <property type="entry name" value="AcrB_DN_DC_subdom"/>
</dbReference>
<dbReference type="Gene3D" id="3.30.2090.10">
    <property type="entry name" value="Multidrug efflux transporter AcrB TolC docking domain, DN and DC subdomains"/>
    <property type="match status" value="2"/>
</dbReference>
<protein>
    <submittedName>
        <fullName evidence="2">Efflux RND transporter permease subunit</fullName>
    </submittedName>
</protein>
<feature type="transmembrane region" description="Helical" evidence="1">
    <location>
        <begin position="988"/>
        <end position="1012"/>
    </location>
</feature>
<reference evidence="2 3" key="1">
    <citation type="submission" date="2019-03" db="EMBL/GenBank/DDBJ databases">
        <title>Metabolic reconstructions from genomes of highly enriched 'Candidatus Accumulibacter' and 'Candidatus Competibacter' bioreactor populations.</title>
        <authorList>
            <person name="Annavajhala M.K."/>
            <person name="Welles L."/>
            <person name="Abbas B."/>
            <person name="Sorokin D."/>
            <person name="Park H."/>
            <person name="Van Loosdrecht M."/>
            <person name="Chandran K."/>
        </authorList>
    </citation>
    <scope>NUCLEOTIDE SEQUENCE [LARGE SCALE GENOMIC DNA]</scope>
    <source>
        <strain evidence="2 3">SBR_S</strain>
    </source>
</reference>
<dbReference type="Pfam" id="PF00873">
    <property type="entry name" value="ACR_tran"/>
    <property type="match status" value="1"/>
</dbReference>
<evidence type="ECO:0000313" key="2">
    <source>
        <dbReference type="EMBL" id="NMQ29955.1"/>
    </source>
</evidence>
<dbReference type="RefSeq" id="WP_169068404.1">
    <property type="nucleotide sequence ID" value="NZ_SPMY01000079.1"/>
</dbReference>
<dbReference type="SUPFAM" id="SSF82866">
    <property type="entry name" value="Multidrug efflux transporter AcrB transmembrane domain"/>
    <property type="match status" value="2"/>
</dbReference>
<dbReference type="Gene3D" id="3.30.70.1440">
    <property type="entry name" value="Multidrug efflux transporter AcrB pore domain"/>
    <property type="match status" value="1"/>
</dbReference>
<feature type="transmembrane region" description="Helical" evidence="1">
    <location>
        <begin position="387"/>
        <end position="410"/>
    </location>
</feature>
<feature type="transmembrane region" description="Helical" evidence="1">
    <location>
        <begin position="529"/>
        <end position="546"/>
    </location>
</feature>
<name>A0ABX1U0H8_9PROT</name>
<organism evidence="2 3">
    <name type="scientific">Candidatus Accumulibacter phosphatis</name>
    <dbReference type="NCBI Taxonomy" id="327160"/>
    <lineage>
        <taxon>Bacteria</taxon>
        <taxon>Pseudomonadati</taxon>
        <taxon>Pseudomonadota</taxon>
        <taxon>Betaproteobacteria</taxon>
        <taxon>Candidatus Accumulibacter</taxon>
    </lineage>
</organism>
<feature type="transmembrane region" description="Helical" evidence="1">
    <location>
        <begin position="964"/>
        <end position="982"/>
    </location>
</feature>
<feature type="transmembrane region" description="Helical" evidence="1">
    <location>
        <begin position="463"/>
        <end position="490"/>
    </location>
</feature>
<feature type="transmembrane region" description="Helical" evidence="1">
    <location>
        <begin position="431"/>
        <end position="451"/>
    </location>
</feature>